<dbReference type="InterPro" id="IPR031475">
    <property type="entry name" value="NBD_C"/>
</dbReference>
<organism evidence="15 16">
    <name type="scientific">Enterocloster asparagiformis</name>
    <dbReference type="NCBI Taxonomy" id="333367"/>
    <lineage>
        <taxon>Bacteria</taxon>
        <taxon>Bacillati</taxon>
        <taxon>Bacillota</taxon>
        <taxon>Clostridia</taxon>
        <taxon>Lachnospirales</taxon>
        <taxon>Lachnospiraceae</taxon>
        <taxon>Enterocloster</taxon>
    </lineage>
</organism>
<comment type="catalytic activity">
    <reaction evidence="7">
        <text>3-dehydro-L-erythronate + ATP = 3-dehydro-4-O-phospho-L-erythronate + ADP + H(+)</text>
        <dbReference type="Rhea" id="RHEA:52552"/>
        <dbReference type="ChEBI" id="CHEBI:15378"/>
        <dbReference type="ChEBI" id="CHEBI:30616"/>
        <dbReference type="ChEBI" id="CHEBI:136592"/>
        <dbReference type="ChEBI" id="CHEBI:136670"/>
        <dbReference type="ChEBI" id="CHEBI:456216"/>
        <dbReference type="EC" id="2.7.1.217"/>
    </reaction>
</comment>
<evidence type="ECO:0000256" key="2">
    <source>
        <dbReference type="ARBA" id="ARBA00022679"/>
    </source>
</evidence>
<dbReference type="InterPro" id="IPR042213">
    <property type="entry name" value="NBD_C_sf"/>
</dbReference>
<comment type="catalytic activity">
    <reaction evidence="8">
        <text>3-dehydro-D-erythronate + ATP = 3-dehydro-4-O-phospho-D-erythronate + ADP + H(+)</text>
        <dbReference type="Rhea" id="RHEA:52556"/>
        <dbReference type="ChEBI" id="CHEBI:15378"/>
        <dbReference type="ChEBI" id="CHEBI:30616"/>
        <dbReference type="ChEBI" id="CHEBI:57958"/>
        <dbReference type="ChEBI" id="CHEBI:136593"/>
        <dbReference type="ChEBI" id="CHEBI:456216"/>
        <dbReference type="EC" id="2.7.1.217"/>
    </reaction>
</comment>
<evidence type="ECO:0000313" key="16">
    <source>
        <dbReference type="Proteomes" id="UP000283880"/>
    </source>
</evidence>
<keyword evidence="4 15" id="KW-0418">Kinase</keyword>
<dbReference type="InterPro" id="IPR037051">
    <property type="entry name" value="4-carb_acid_sugar_kinase_N_sf"/>
</dbReference>
<evidence type="ECO:0000256" key="1">
    <source>
        <dbReference type="ARBA" id="ARBA00005715"/>
    </source>
</evidence>
<evidence type="ECO:0000259" key="14">
    <source>
        <dbReference type="Pfam" id="PF17042"/>
    </source>
</evidence>
<feature type="domain" description="Four-carbon acid sugar kinase nucleotide binding" evidence="14">
    <location>
        <begin position="287"/>
        <end position="445"/>
    </location>
</feature>
<dbReference type="AlphaFoldDB" id="A0A413FG39"/>
<comment type="similarity">
    <text evidence="1">Belongs to the four-carbon acid sugar kinase family.</text>
</comment>
<evidence type="ECO:0000256" key="12">
    <source>
        <dbReference type="ARBA" id="ARBA00041377"/>
    </source>
</evidence>
<gene>
    <name evidence="15" type="ORF">DWV29_11110</name>
</gene>
<evidence type="ECO:0000256" key="10">
    <source>
        <dbReference type="ARBA" id="ARBA00039095"/>
    </source>
</evidence>
<name>A0A413FG39_9FIRM</name>
<dbReference type="OrthoDB" id="9778478at2"/>
<evidence type="ECO:0000259" key="13">
    <source>
        <dbReference type="Pfam" id="PF07005"/>
    </source>
</evidence>
<evidence type="ECO:0000256" key="3">
    <source>
        <dbReference type="ARBA" id="ARBA00022741"/>
    </source>
</evidence>
<dbReference type="InterPro" id="IPR050007">
    <property type="entry name" value="OtnK"/>
</dbReference>
<protein>
    <recommendedName>
        <fullName evidence="11">3-oxo-tetronate kinase</fullName>
        <ecNumber evidence="10">2.7.1.217</ecNumber>
    </recommendedName>
    <alternativeName>
        <fullName evidence="12">3-dehydrotetronate 4-kinase</fullName>
    </alternativeName>
</protein>
<comment type="function">
    <text evidence="9">Catalyzes the ATP-dependent phosphorylation of 3-oxo-tetronate to 3-oxo-tetronate 4-phosphate.</text>
</comment>
<proteinExistence type="inferred from homology"/>
<dbReference type="Gene3D" id="3.40.980.20">
    <property type="entry name" value="Four-carbon acid sugar kinase, nucleotide binding domain"/>
    <property type="match status" value="1"/>
</dbReference>
<keyword evidence="2" id="KW-0808">Transferase</keyword>
<evidence type="ECO:0000313" key="15">
    <source>
        <dbReference type="EMBL" id="RGX29661.1"/>
    </source>
</evidence>
<dbReference type="Proteomes" id="UP000283880">
    <property type="component" value="Unassembled WGS sequence"/>
</dbReference>
<accession>A0A413FG39</accession>
<reference evidence="15 16" key="1">
    <citation type="submission" date="2018-08" db="EMBL/GenBank/DDBJ databases">
        <title>A genome reference for cultivated species of the human gut microbiota.</title>
        <authorList>
            <person name="Zou Y."/>
            <person name="Xue W."/>
            <person name="Luo G."/>
        </authorList>
    </citation>
    <scope>NUCLEOTIDE SEQUENCE [LARGE SCALE GENOMIC DNA]</scope>
    <source>
        <strain evidence="15 16">AF04-15</strain>
    </source>
</reference>
<evidence type="ECO:0000256" key="6">
    <source>
        <dbReference type="ARBA" id="ARBA00023277"/>
    </source>
</evidence>
<dbReference type="NCBIfam" id="NF043035">
    <property type="entry name" value="OxoTetrKin"/>
    <property type="match status" value="1"/>
</dbReference>
<dbReference type="GO" id="GO:0005524">
    <property type="term" value="F:ATP binding"/>
    <property type="evidence" value="ECO:0007669"/>
    <property type="project" value="UniProtKB-KW"/>
</dbReference>
<dbReference type="SUPFAM" id="SSF142764">
    <property type="entry name" value="YgbK-like"/>
    <property type="match status" value="1"/>
</dbReference>
<dbReference type="GO" id="GO:0016301">
    <property type="term" value="F:kinase activity"/>
    <property type="evidence" value="ECO:0007669"/>
    <property type="project" value="UniProtKB-KW"/>
</dbReference>
<dbReference type="Pfam" id="PF07005">
    <property type="entry name" value="SBD_N"/>
    <property type="match status" value="1"/>
</dbReference>
<keyword evidence="5" id="KW-0067">ATP-binding</keyword>
<dbReference type="EC" id="2.7.1.217" evidence="10"/>
<dbReference type="Gene3D" id="3.40.50.10840">
    <property type="entry name" value="Putative sugar-binding, N-terminal domain"/>
    <property type="match status" value="1"/>
</dbReference>
<keyword evidence="3" id="KW-0547">Nucleotide-binding</keyword>
<feature type="domain" description="Four-carbon acid sugar kinase N-terminal" evidence="13">
    <location>
        <begin position="4"/>
        <end position="247"/>
    </location>
</feature>
<evidence type="ECO:0000256" key="8">
    <source>
        <dbReference type="ARBA" id="ARBA00036346"/>
    </source>
</evidence>
<sequence>MAVLGCIADDFTGASDAASFLAAGGMAVRLFSGIPEGEAEKGRIKEWLYGGTPAGGDTGAALVVALKTRTQPAGQAVRDSLAALRWLRNQGAGQFYVKYCSTFDSTPAGNIGPIADAAMEFTGSPYTLLCPSLPVNGRTVAAGHLYVNGVPLDQSPMKDHPLTPMWDSFLPALMEPQSRWECLLLERACLSYSRETVEAGLIKKARNLGLDRFYVVPDYGNTQDGERIAALFGHLPLLTGGSGLLEPLARSLTGGGKAQETREGEYETGGGGGCDRQTGVFTSSPALLLAGSCSPATLAQIAYFESRGGIAKKLEPALVLDRSPEEAAQSLWRFLENHRSQPVLIYSSETAQQLQATRKLAGGRPLSPLLEETVALLASRAVERGWRRLIVAGGETSGAVTRKLGLNSYDIGASVAPGVPVLIPPQFPELRIVLKSGNFGQKDFFFRALDITGTPESSNRREEM</sequence>
<keyword evidence="6" id="KW-0119">Carbohydrate metabolism</keyword>
<dbReference type="Pfam" id="PF17042">
    <property type="entry name" value="NBD_C"/>
    <property type="match status" value="1"/>
</dbReference>
<evidence type="ECO:0000256" key="7">
    <source>
        <dbReference type="ARBA" id="ARBA00035898"/>
    </source>
</evidence>
<evidence type="ECO:0000256" key="9">
    <source>
        <dbReference type="ARBA" id="ARBA00037335"/>
    </source>
</evidence>
<comment type="caution">
    <text evidence="15">The sequence shown here is derived from an EMBL/GenBank/DDBJ whole genome shotgun (WGS) entry which is preliminary data.</text>
</comment>
<dbReference type="InterPro" id="IPR010737">
    <property type="entry name" value="4-carb_acid_sugar_kinase_N"/>
</dbReference>
<evidence type="ECO:0000256" key="5">
    <source>
        <dbReference type="ARBA" id="ARBA00022840"/>
    </source>
</evidence>
<dbReference type="RefSeq" id="WP_007714773.1">
    <property type="nucleotide sequence ID" value="NZ_JAWRJJ010000014.1"/>
</dbReference>
<dbReference type="EMBL" id="QSBM01000007">
    <property type="protein sequence ID" value="RGX29661.1"/>
    <property type="molecule type" value="Genomic_DNA"/>
</dbReference>
<evidence type="ECO:0000256" key="4">
    <source>
        <dbReference type="ARBA" id="ARBA00022777"/>
    </source>
</evidence>
<evidence type="ECO:0000256" key="11">
    <source>
        <dbReference type="ARBA" id="ARBA00039461"/>
    </source>
</evidence>